<reference evidence="2 3" key="1">
    <citation type="submission" date="2022-06" db="EMBL/GenBank/DDBJ databases">
        <title>Draft genome sequence of type strain Streptomyces rubrisoli DSM 42083.</title>
        <authorList>
            <person name="Duangmal K."/>
            <person name="Klaysubun C."/>
        </authorList>
    </citation>
    <scope>NUCLEOTIDE SEQUENCE [LARGE SCALE GENOMIC DNA]</scope>
    <source>
        <strain evidence="2 3">DSM 42083</strain>
    </source>
</reference>
<feature type="domain" description="VOC" evidence="1">
    <location>
        <begin position="135"/>
        <end position="256"/>
    </location>
</feature>
<dbReference type="EMBL" id="JANFNH010000002">
    <property type="protein sequence ID" value="MCQ4041144.1"/>
    <property type="molecule type" value="Genomic_DNA"/>
</dbReference>
<dbReference type="PANTHER" id="PTHR33993:SF10">
    <property type="entry name" value="CONSERVED PROTEIN"/>
    <property type="match status" value="1"/>
</dbReference>
<name>A0ABT1P6Z5_9ACTN</name>
<dbReference type="CDD" id="cd07247">
    <property type="entry name" value="SgaA_N_like"/>
    <property type="match status" value="2"/>
</dbReference>
<feature type="domain" description="VOC" evidence="1">
    <location>
        <begin position="9"/>
        <end position="122"/>
    </location>
</feature>
<keyword evidence="3" id="KW-1185">Reference proteome</keyword>
<dbReference type="SUPFAM" id="SSF54593">
    <property type="entry name" value="Glyoxalase/Bleomycin resistance protein/Dihydroxybiphenyl dioxygenase"/>
    <property type="match status" value="2"/>
</dbReference>
<dbReference type="InterPro" id="IPR029068">
    <property type="entry name" value="Glyas_Bleomycin-R_OHBP_Dase"/>
</dbReference>
<sequence length="258" mass="28144">MRKGCVYGAPCWVGLMARDLGAATGFYGPLLGWRFEPGPERWGPYLRVYSAGWEVAGIGAVAKRWELPVTWTTYFGTEDANATAAAIRERGGTVAVGPLEFDAGRMALASDPAGASFGIWEGKASSRSRERPIGSPVWIELRTRDAFESALFYGQVFGWDQEDPKRYEVRYEHDRVVLRVDGHSVAALTGGGTEAAIDPRVRPRWHVYFSVDNVDATVEKALKLGGEVTGEPQDSAYGRVAGLRDSEGGLFSVISEHP</sequence>
<proteinExistence type="predicted"/>
<evidence type="ECO:0000259" key="1">
    <source>
        <dbReference type="PROSITE" id="PS51819"/>
    </source>
</evidence>
<dbReference type="Gene3D" id="3.10.180.10">
    <property type="entry name" value="2,3-Dihydroxybiphenyl 1,2-Dioxygenase, domain 1"/>
    <property type="match status" value="2"/>
</dbReference>
<accession>A0ABT1P6Z5</accession>
<evidence type="ECO:0000313" key="3">
    <source>
        <dbReference type="Proteomes" id="UP001206206"/>
    </source>
</evidence>
<evidence type="ECO:0000313" key="2">
    <source>
        <dbReference type="EMBL" id="MCQ4041144.1"/>
    </source>
</evidence>
<dbReference type="InterPro" id="IPR037523">
    <property type="entry name" value="VOC_core"/>
</dbReference>
<dbReference type="Pfam" id="PF18029">
    <property type="entry name" value="Glyoxalase_6"/>
    <property type="match status" value="1"/>
</dbReference>
<dbReference type="PROSITE" id="PS51819">
    <property type="entry name" value="VOC"/>
    <property type="match status" value="2"/>
</dbReference>
<gene>
    <name evidence="2" type="ORF">NON19_03655</name>
</gene>
<dbReference type="Proteomes" id="UP001206206">
    <property type="component" value="Unassembled WGS sequence"/>
</dbReference>
<comment type="caution">
    <text evidence="2">The sequence shown here is derived from an EMBL/GenBank/DDBJ whole genome shotgun (WGS) entry which is preliminary data.</text>
</comment>
<organism evidence="2 3">
    <name type="scientific">Streptantibioticus rubrisoli</name>
    <dbReference type="NCBI Taxonomy" id="1387313"/>
    <lineage>
        <taxon>Bacteria</taxon>
        <taxon>Bacillati</taxon>
        <taxon>Actinomycetota</taxon>
        <taxon>Actinomycetes</taxon>
        <taxon>Kitasatosporales</taxon>
        <taxon>Streptomycetaceae</taxon>
        <taxon>Streptantibioticus</taxon>
    </lineage>
</organism>
<dbReference type="PANTHER" id="PTHR33993">
    <property type="entry name" value="GLYOXALASE-RELATED"/>
    <property type="match status" value="1"/>
</dbReference>
<dbReference type="InterPro" id="IPR041581">
    <property type="entry name" value="Glyoxalase_6"/>
</dbReference>
<dbReference type="RefSeq" id="WP_255925361.1">
    <property type="nucleotide sequence ID" value="NZ_JANFNH010000002.1"/>
</dbReference>
<protein>
    <submittedName>
        <fullName evidence="2">VOC family protein</fullName>
    </submittedName>
</protein>
<dbReference type="InterPro" id="IPR052164">
    <property type="entry name" value="Anthracycline_SecMetBiosynth"/>
</dbReference>